<dbReference type="SUPFAM" id="SSF57716">
    <property type="entry name" value="Glucocorticoid receptor-like (DNA-binding domain)"/>
    <property type="match status" value="1"/>
</dbReference>
<dbReference type="GeneID" id="63359009"/>
<dbReference type="PROSITE" id="PS00527">
    <property type="entry name" value="RIBOSOMAL_S14"/>
    <property type="match status" value="1"/>
</dbReference>
<proteinExistence type="inferred from homology"/>
<dbReference type="GO" id="GO:0006412">
    <property type="term" value="P:translation"/>
    <property type="evidence" value="ECO:0007669"/>
    <property type="project" value="InterPro"/>
</dbReference>
<dbReference type="RefSeq" id="YP_010021571.1">
    <property type="nucleotide sequence ID" value="NC_053633.1"/>
</dbReference>
<evidence type="ECO:0000256" key="1">
    <source>
        <dbReference type="ARBA" id="ARBA00009083"/>
    </source>
</evidence>
<comment type="similarity">
    <text evidence="1">Belongs to the universal ribosomal protein uS14 family.</text>
</comment>
<dbReference type="InterPro" id="IPR001209">
    <property type="entry name" value="Ribosomal_uS14"/>
</dbReference>
<name>A0A7L9R4U5_9CHLO</name>
<keyword evidence="2 4" id="KW-0689">Ribosomal protein</keyword>
<protein>
    <submittedName>
        <fullName evidence="4">Ribosomal protein S14</fullName>
    </submittedName>
</protein>
<dbReference type="Pfam" id="PF00253">
    <property type="entry name" value="Ribosomal_S14"/>
    <property type="match status" value="1"/>
</dbReference>
<reference evidence="4" key="1">
    <citation type="journal article" date="2021" name="J.">
        <title>Foliose Ulva Species Show Considerable Inter-Specific Genetic Diversity, Low Intra-Specific Genetic Variation, and the Rare Occurrence of Inter-Specific Hybrids in the Wild.</title>
        <authorList>
            <person name="Fort A."/>
            <person name="McHale M."/>
            <person name="Cascella K."/>
            <person name="Potin P."/>
            <person name="Usadel B."/>
            <person name="Guiry M.D."/>
            <person name="Sulpice R."/>
        </authorList>
    </citation>
    <scope>NUCLEOTIDE SEQUENCE</scope>
    <source>
        <strain evidence="4">U112</strain>
    </source>
</reference>
<dbReference type="EMBL" id="MT179359">
    <property type="protein sequence ID" value="QOL10412.1"/>
    <property type="molecule type" value="Genomic_DNA"/>
</dbReference>
<sequence>MTVLKNSYNFNTINKNKKYLALLKQSKKGFCINLLKCKFNPKIPASLKDDTIFNKHIKNLIETNWTTFVYNKRRTNRKKIQTRFRDIISDQKKRICFDNYELNVILLKSLLSVDSLILMKLLNLQASLQASKAHFFNEAFLSYAGPGLILEQLINRRFTKKQGVSNIRNRCIVTGRSSIIGKFRLSRISFRRYAGRGLIPGLIKKSR</sequence>
<keyword evidence="4" id="KW-0496">Mitochondrion</keyword>
<dbReference type="GO" id="GO:1990904">
    <property type="term" value="C:ribonucleoprotein complex"/>
    <property type="evidence" value="ECO:0007669"/>
    <property type="project" value="UniProtKB-KW"/>
</dbReference>
<gene>
    <name evidence="4" type="primary">rps14</name>
</gene>
<dbReference type="GO" id="GO:0003735">
    <property type="term" value="F:structural constituent of ribosome"/>
    <property type="evidence" value="ECO:0007669"/>
    <property type="project" value="InterPro"/>
</dbReference>
<evidence type="ECO:0000256" key="2">
    <source>
        <dbReference type="ARBA" id="ARBA00022980"/>
    </source>
</evidence>
<dbReference type="InterPro" id="IPR043140">
    <property type="entry name" value="Ribosomal_uS14_sf"/>
</dbReference>
<organism evidence="4">
    <name type="scientific">Ulva rigida</name>
    <dbReference type="NCBI Taxonomy" id="75689"/>
    <lineage>
        <taxon>Eukaryota</taxon>
        <taxon>Viridiplantae</taxon>
        <taxon>Chlorophyta</taxon>
        <taxon>core chlorophytes</taxon>
        <taxon>Ulvophyceae</taxon>
        <taxon>OUU clade</taxon>
        <taxon>Ulvales</taxon>
        <taxon>Ulvaceae</taxon>
        <taxon>Ulva</taxon>
    </lineage>
</organism>
<dbReference type="GO" id="GO:0005840">
    <property type="term" value="C:ribosome"/>
    <property type="evidence" value="ECO:0007669"/>
    <property type="project" value="UniProtKB-KW"/>
</dbReference>
<dbReference type="Gene3D" id="4.10.830.10">
    <property type="entry name" value="30s Ribosomal Protein S14, Chain N"/>
    <property type="match status" value="1"/>
</dbReference>
<dbReference type="InterPro" id="IPR018271">
    <property type="entry name" value="Ribosomal_uS14_CS"/>
</dbReference>
<keyword evidence="3" id="KW-0687">Ribonucleoprotein</keyword>
<evidence type="ECO:0000256" key="3">
    <source>
        <dbReference type="ARBA" id="ARBA00023274"/>
    </source>
</evidence>
<accession>A0A7L9R4U5</accession>
<geneLocation type="mitochondrion" evidence="4"/>
<evidence type="ECO:0000313" key="4">
    <source>
        <dbReference type="EMBL" id="QOL10412.1"/>
    </source>
</evidence>
<dbReference type="AlphaFoldDB" id="A0A7L9R4U5"/>